<evidence type="ECO:0000313" key="2">
    <source>
        <dbReference type="Proteomes" id="UP000827976"/>
    </source>
</evidence>
<proteinExistence type="predicted"/>
<reference evidence="2" key="1">
    <citation type="journal article" date="2022" name="Nat. Commun.">
        <title>Chromosome evolution and the genetic basis of agronomically important traits in greater yam.</title>
        <authorList>
            <person name="Bredeson J.V."/>
            <person name="Lyons J.B."/>
            <person name="Oniyinde I.O."/>
            <person name="Okereke N.R."/>
            <person name="Kolade O."/>
            <person name="Nnabue I."/>
            <person name="Nwadili C.O."/>
            <person name="Hribova E."/>
            <person name="Parker M."/>
            <person name="Nwogha J."/>
            <person name="Shu S."/>
            <person name="Carlson J."/>
            <person name="Kariba R."/>
            <person name="Muthemba S."/>
            <person name="Knop K."/>
            <person name="Barton G.J."/>
            <person name="Sherwood A.V."/>
            <person name="Lopez-Montes A."/>
            <person name="Asiedu R."/>
            <person name="Jamnadass R."/>
            <person name="Muchugi A."/>
            <person name="Goodstein D."/>
            <person name="Egesi C.N."/>
            <person name="Featherston J."/>
            <person name="Asfaw A."/>
            <person name="Simpson G.G."/>
            <person name="Dolezel J."/>
            <person name="Hendre P.S."/>
            <person name="Van Deynze A."/>
            <person name="Kumar P.L."/>
            <person name="Obidiegwu J.E."/>
            <person name="Bhattacharjee R."/>
            <person name="Rokhsar D.S."/>
        </authorList>
    </citation>
    <scope>NUCLEOTIDE SEQUENCE [LARGE SCALE GENOMIC DNA]</scope>
    <source>
        <strain evidence="2">cv. TDa95/00328</strain>
    </source>
</reference>
<organism evidence="1 2">
    <name type="scientific">Dioscorea alata</name>
    <name type="common">Purple yam</name>
    <dbReference type="NCBI Taxonomy" id="55571"/>
    <lineage>
        <taxon>Eukaryota</taxon>
        <taxon>Viridiplantae</taxon>
        <taxon>Streptophyta</taxon>
        <taxon>Embryophyta</taxon>
        <taxon>Tracheophyta</taxon>
        <taxon>Spermatophyta</taxon>
        <taxon>Magnoliopsida</taxon>
        <taxon>Liliopsida</taxon>
        <taxon>Dioscoreales</taxon>
        <taxon>Dioscoreaceae</taxon>
        <taxon>Dioscorea</taxon>
    </lineage>
</organism>
<comment type="caution">
    <text evidence="1">The sequence shown here is derived from an EMBL/GenBank/DDBJ whole genome shotgun (WGS) entry which is preliminary data.</text>
</comment>
<protein>
    <submittedName>
        <fullName evidence="1">Uncharacterized protein</fullName>
    </submittedName>
</protein>
<name>A0ACB7TRF4_DIOAL</name>
<evidence type="ECO:0000313" key="1">
    <source>
        <dbReference type="EMBL" id="KAH7650958.1"/>
    </source>
</evidence>
<gene>
    <name evidence="1" type="ORF">IHE45_20G025600</name>
</gene>
<dbReference type="EMBL" id="CM037030">
    <property type="protein sequence ID" value="KAH7650958.1"/>
    <property type="molecule type" value="Genomic_DNA"/>
</dbReference>
<dbReference type="Proteomes" id="UP000827976">
    <property type="component" value="Chromosome 20"/>
</dbReference>
<accession>A0ACB7TRF4</accession>
<sequence>MHYHHHNYSIILIFVTLFLLLQQPWMCPKCRAASLRTPPPLGILQDLQNHRLIGSRPVPFEDVKLSHLP</sequence>
<keyword evidence="2" id="KW-1185">Reference proteome</keyword>